<dbReference type="SUPFAM" id="SSF69593">
    <property type="entry name" value="Glycerol-3-phosphate (1)-acyltransferase"/>
    <property type="match status" value="1"/>
</dbReference>
<dbReference type="PANTHER" id="PTHR22753:SF14">
    <property type="entry name" value="MONOACYLGLYCEROL_DIACYLGLYCEROL O-ACYLTRANSFERASE"/>
    <property type="match status" value="1"/>
</dbReference>
<keyword evidence="1" id="KW-0808">Transferase</keyword>
<reference evidence="3" key="1">
    <citation type="submission" date="2021-04" db="EMBL/GenBank/DDBJ databases">
        <title>Genome sequence of Woronichinia naegeliana from Washington state freshwater lake bloom.</title>
        <authorList>
            <person name="Dreher T.W."/>
        </authorList>
    </citation>
    <scope>NUCLEOTIDE SEQUENCE</scope>
    <source>
        <strain evidence="3">WA131</strain>
    </source>
</reference>
<dbReference type="CDD" id="cd07987">
    <property type="entry name" value="LPLAT_MGAT-like"/>
    <property type="match status" value="1"/>
</dbReference>
<dbReference type="AlphaFoldDB" id="A0A977KYE2"/>
<dbReference type="GO" id="GO:0016020">
    <property type="term" value="C:membrane"/>
    <property type="evidence" value="ECO:0007669"/>
    <property type="project" value="TreeGrafter"/>
</dbReference>
<evidence type="ECO:0000256" key="2">
    <source>
        <dbReference type="ARBA" id="ARBA00023315"/>
    </source>
</evidence>
<dbReference type="PANTHER" id="PTHR22753">
    <property type="entry name" value="TRANSMEMBRANE PROTEIN 68"/>
    <property type="match status" value="1"/>
</dbReference>
<dbReference type="PIRSF" id="PIRSF016753">
    <property type="entry name" value="P_lipid/glycerol_ac_tran_prd"/>
    <property type="match status" value="1"/>
</dbReference>
<gene>
    <name evidence="3" type="ORF">KA717_38590</name>
</gene>
<evidence type="ECO:0000313" key="3">
    <source>
        <dbReference type="EMBL" id="UXE61221.1"/>
    </source>
</evidence>
<dbReference type="Proteomes" id="UP001065613">
    <property type="component" value="Chromosome"/>
</dbReference>
<dbReference type="KEGG" id="wna:KA717_38590"/>
<dbReference type="EMBL" id="CP073041">
    <property type="protein sequence ID" value="UXE61221.1"/>
    <property type="molecule type" value="Genomic_DNA"/>
</dbReference>
<proteinExistence type="predicted"/>
<organism evidence="3">
    <name type="scientific">Woronichinia naegeliana WA131</name>
    <dbReference type="NCBI Taxonomy" id="2824559"/>
    <lineage>
        <taxon>Bacteria</taxon>
        <taxon>Bacillati</taxon>
        <taxon>Cyanobacteriota</taxon>
        <taxon>Cyanophyceae</taxon>
        <taxon>Synechococcales</taxon>
        <taxon>Coelosphaeriaceae</taxon>
        <taxon>Woronichinia</taxon>
    </lineage>
</organism>
<accession>A0A977KYE2</accession>
<dbReference type="GO" id="GO:0008374">
    <property type="term" value="F:O-acyltransferase activity"/>
    <property type="evidence" value="ECO:0007669"/>
    <property type="project" value="InterPro"/>
</dbReference>
<dbReference type="Pfam" id="PF03982">
    <property type="entry name" value="DAGAT"/>
    <property type="match status" value="1"/>
</dbReference>
<dbReference type="InterPro" id="IPR016676">
    <property type="entry name" value="P_lipid/glycerol_AcTrfase_prd"/>
</dbReference>
<evidence type="ECO:0000256" key="1">
    <source>
        <dbReference type="ARBA" id="ARBA00022679"/>
    </source>
</evidence>
<sequence>MTSDLPLPGQGWSLTERDPATIQSLMPFWGWFYQHYFRVQTDGWQHIPDSKVLLVGSHNGGLSTPDMVMMLYDWFRYQGFERPIYGLMHPTVWKMSPPMARLAVKVGAVQAHPRMAIAALHHGASVLVYPGGAQDVFRPFSQRHQIYFAGRKGFIKLAIREHVPIVPAISVGSHETLLVMTDCYEQIKFLHDLGMPWLFDVDPVVFPIYLGLPWGVAFGPLPHLPIPLTIHTRICEPIILERYGPIAARDRDYVDYCYDLVVNKMQADLDQLVAKTQQKQPKIQQQDW</sequence>
<protein>
    <submittedName>
        <fullName evidence="3">Acyltransferase family protein</fullName>
    </submittedName>
</protein>
<keyword evidence="2 3" id="KW-0012">Acyltransferase</keyword>
<name>A0A977KYE2_9CYAN</name>
<dbReference type="InterPro" id="IPR007130">
    <property type="entry name" value="DAGAT"/>
</dbReference>